<dbReference type="EMBL" id="MU167240">
    <property type="protein sequence ID" value="KAG0148096.1"/>
    <property type="molecule type" value="Genomic_DNA"/>
</dbReference>
<name>A0A9P6NR71_9BASI</name>
<evidence type="ECO:0000256" key="1">
    <source>
        <dbReference type="SAM" id="MobiDB-lite"/>
    </source>
</evidence>
<sequence length="208" mass="24069">MNTRSRAQQQTSKTPTDDVSNMTSKPSTPPHASAPYKSVDFFMRMPTMMKHSVVTLDAAGTKFIRWKARLWDTIDFVTMIKNYLSTERPADEERYDEVVRSMIMCSIDESFIPQVERSWSAKRTFDHIVSMFHFPSRTSHVTTWLELRSIKFEPGDSLNDYLSKVRAKVDELDRTGFEWTKDSILSIQMQLGLPMSGEFSFNNVNMIS</sequence>
<evidence type="ECO:0000313" key="2">
    <source>
        <dbReference type="EMBL" id="KAG0148096.1"/>
    </source>
</evidence>
<reference evidence="2" key="1">
    <citation type="submission" date="2013-11" db="EMBL/GenBank/DDBJ databases">
        <title>Genome sequence of the fusiform rust pathogen reveals effectors for host alternation and coevolution with pine.</title>
        <authorList>
            <consortium name="DOE Joint Genome Institute"/>
            <person name="Smith K."/>
            <person name="Pendleton A."/>
            <person name="Kubisiak T."/>
            <person name="Anderson C."/>
            <person name="Salamov A."/>
            <person name="Aerts A."/>
            <person name="Riley R."/>
            <person name="Clum A."/>
            <person name="Lindquist E."/>
            <person name="Ence D."/>
            <person name="Campbell M."/>
            <person name="Kronenberg Z."/>
            <person name="Feau N."/>
            <person name="Dhillon B."/>
            <person name="Hamelin R."/>
            <person name="Burleigh J."/>
            <person name="Smith J."/>
            <person name="Yandell M."/>
            <person name="Nelson C."/>
            <person name="Grigoriev I."/>
            <person name="Davis J."/>
        </authorList>
    </citation>
    <scope>NUCLEOTIDE SEQUENCE</scope>
    <source>
        <strain evidence="2">G11</strain>
    </source>
</reference>
<evidence type="ECO:0000313" key="3">
    <source>
        <dbReference type="Proteomes" id="UP000886653"/>
    </source>
</evidence>
<accession>A0A9P6NR71</accession>
<organism evidence="2 3">
    <name type="scientific">Cronartium quercuum f. sp. fusiforme G11</name>
    <dbReference type="NCBI Taxonomy" id="708437"/>
    <lineage>
        <taxon>Eukaryota</taxon>
        <taxon>Fungi</taxon>
        <taxon>Dikarya</taxon>
        <taxon>Basidiomycota</taxon>
        <taxon>Pucciniomycotina</taxon>
        <taxon>Pucciniomycetes</taxon>
        <taxon>Pucciniales</taxon>
        <taxon>Coleosporiaceae</taxon>
        <taxon>Cronartium</taxon>
    </lineage>
</organism>
<gene>
    <name evidence="2" type="ORF">CROQUDRAFT_655219</name>
</gene>
<feature type="compositionally biased region" description="Polar residues" evidence="1">
    <location>
        <begin position="1"/>
        <end position="26"/>
    </location>
</feature>
<comment type="caution">
    <text evidence="2">The sequence shown here is derived from an EMBL/GenBank/DDBJ whole genome shotgun (WGS) entry which is preliminary data.</text>
</comment>
<dbReference type="AlphaFoldDB" id="A0A9P6NR71"/>
<proteinExistence type="predicted"/>
<keyword evidence="3" id="KW-1185">Reference proteome</keyword>
<dbReference type="Proteomes" id="UP000886653">
    <property type="component" value="Unassembled WGS sequence"/>
</dbReference>
<feature type="region of interest" description="Disordered" evidence="1">
    <location>
        <begin position="1"/>
        <end position="32"/>
    </location>
</feature>
<protein>
    <submittedName>
        <fullName evidence="2">Uncharacterized protein</fullName>
    </submittedName>
</protein>